<keyword evidence="1" id="KW-0175">Coiled coil</keyword>
<dbReference type="SUPFAM" id="SSF56112">
    <property type="entry name" value="Protein kinase-like (PK-like)"/>
    <property type="match status" value="1"/>
</dbReference>
<dbReference type="PROSITE" id="PS50011">
    <property type="entry name" value="PROTEIN_KINASE_DOM"/>
    <property type="match status" value="1"/>
</dbReference>
<reference evidence="4" key="1">
    <citation type="submission" date="2022-11" db="UniProtKB">
        <authorList>
            <consortium name="WormBaseParasite"/>
        </authorList>
    </citation>
    <scope>IDENTIFICATION</scope>
</reference>
<proteinExistence type="predicted"/>
<dbReference type="GO" id="GO:0005524">
    <property type="term" value="F:ATP binding"/>
    <property type="evidence" value="ECO:0007669"/>
    <property type="project" value="InterPro"/>
</dbReference>
<protein>
    <submittedName>
        <fullName evidence="4">Protein kinase domain-containing protein</fullName>
    </submittedName>
</protein>
<dbReference type="WBParaSite" id="jg24168">
    <property type="protein sequence ID" value="jg24168"/>
    <property type="gene ID" value="jg24168"/>
</dbReference>
<name>A0A915DY34_9BILA</name>
<dbReference type="Gene3D" id="1.10.510.10">
    <property type="entry name" value="Transferase(Phosphotransferase) domain 1"/>
    <property type="match status" value="1"/>
</dbReference>
<dbReference type="InterPro" id="IPR011009">
    <property type="entry name" value="Kinase-like_dom_sf"/>
</dbReference>
<dbReference type="PANTHER" id="PTHR31005">
    <property type="entry name" value="DUF4139 DOMAIN-CONTAINING PROTEIN"/>
    <property type="match status" value="1"/>
</dbReference>
<evidence type="ECO:0000313" key="3">
    <source>
        <dbReference type="Proteomes" id="UP000887574"/>
    </source>
</evidence>
<feature type="coiled-coil region" evidence="1">
    <location>
        <begin position="211"/>
        <end position="238"/>
    </location>
</feature>
<evidence type="ECO:0000259" key="2">
    <source>
        <dbReference type="PROSITE" id="PS50011"/>
    </source>
</evidence>
<dbReference type="AlphaFoldDB" id="A0A915DY34"/>
<accession>A0A915DY34</accession>
<feature type="domain" description="Protein kinase" evidence="2">
    <location>
        <begin position="1"/>
        <end position="166"/>
    </location>
</feature>
<organism evidence="3 4">
    <name type="scientific">Ditylenchus dipsaci</name>
    <dbReference type="NCBI Taxonomy" id="166011"/>
    <lineage>
        <taxon>Eukaryota</taxon>
        <taxon>Metazoa</taxon>
        <taxon>Ecdysozoa</taxon>
        <taxon>Nematoda</taxon>
        <taxon>Chromadorea</taxon>
        <taxon>Rhabditida</taxon>
        <taxon>Tylenchina</taxon>
        <taxon>Tylenchomorpha</taxon>
        <taxon>Sphaerularioidea</taxon>
        <taxon>Anguinidae</taxon>
        <taxon>Anguininae</taxon>
        <taxon>Ditylenchus</taxon>
    </lineage>
</organism>
<dbReference type="Pfam" id="PF00069">
    <property type="entry name" value="Pkinase"/>
    <property type="match status" value="1"/>
</dbReference>
<dbReference type="Proteomes" id="UP000887574">
    <property type="component" value="Unplaced"/>
</dbReference>
<keyword evidence="3" id="KW-1185">Reference proteome</keyword>
<sequence length="460" mass="52197">NICTHTNLGIVIFTPNVLVTEDGHLKLTDFNLSKIFDRNEKDNLMLGTYDYMAPEIFKNSHDKNVDWWSLGVLTYTLFYGFEPYSIADVIETNQQNDSVRVDGIAQCATILDVQLKTVQKEDGKAENLAKIKQMTDEIEDLEIKIVLINNFLRTLHFQAPLLDKTLSNIEKATLKTVKEEEQFCFDSSTQQSLLNLFAFHEKQSTELSTKYEQSQLEKKIMASKIEELKQNISLLERECFAVKCIFITLHTEFREWDTQPAPRSSLFGGGMPTCTGSAAVEHSSVPLVPVYNDLLLLPPHPQNRSPRSHLSLKKHFLSKAFYRPFTIAKKKTIPSSSLSNEHRVTVTEVELDDPVLHYDCHKLSFVGGPASIFMDNCFSSKMKLKTINSGEKFSVPLGTDPSVQLRYGVCSYRKEGLFQSNLSASPCLSLFPSLRIKRLRSHLICPFGKIFGREFCEPST</sequence>
<evidence type="ECO:0000313" key="4">
    <source>
        <dbReference type="WBParaSite" id="jg24168"/>
    </source>
</evidence>
<evidence type="ECO:0000256" key="1">
    <source>
        <dbReference type="SAM" id="Coils"/>
    </source>
</evidence>
<dbReference type="PANTHER" id="PTHR31005:SF8">
    <property type="entry name" value="DUF4139 DOMAIN-CONTAINING PROTEIN"/>
    <property type="match status" value="1"/>
</dbReference>
<dbReference type="InterPro" id="IPR000719">
    <property type="entry name" value="Prot_kinase_dom"/>
</dbReference>
<dbReference type="InterPro" id="IPR011935">
    <property type="entry name" value="CHP02231"/>
</dbReference>
<dbReference type="GO" id="GO:0004672">
    <property type="term" value="F:protein kinase activity"/>
    <property type="evidence" value="ECO:0007669"/>
    <property type="project" value="InterPro"/>
</dbReference>